<keyword evidence="4" id="KW-1003">Cell membrane</keyword>
<keyword evidence="8" id="KW-0547">Nucleotide-binding</keyword>
<dbReference type="Proteomes" id="UP000243065">
    <property type="component" value="Unassembled WGS sequence"/>
</dbReference>
<evidence type="ECO:0000256" key="12">
    <source>
        <dbReference type="ARBA" id="ARBA00023012"/>
    </source>
</evidence>
<evidence type="ECO:0000256" key="14">
    <source>
        <dbReference type="SAM" id="Coils"/>
    </source>
</evidence>
<dbReference type="CDD" id="cd06225">
    <property type="entry name" value="HAMP"/>
    <property type="match status" value="1"/>
</dbReference>
<evidence type="ECO:0000313" key="19">
    <source>
        <dbReference type="Proteomes" id="UP000243065"/>
    </source>
</evidence>
<dbReference type="Gene3D" id="1.10.287.130">
    <property type="match status" value="1"/>
</dbReference>
<dbReference type="InterPro" id="IPR005467">
    <property type="entry name" value="His_kinase_dom"/>
</dbReference>
<dbReference type="SUPFAM" id="SSF158472">
    <property type="entry name" value="HAMP domain-like"/>
    <property type="match status" value="1"/>
</dbReference>
<evidence type="ECO:0000256" key="9">
    <source>
        <dbReference type="ARBA" id="ARBA00022777"/>
    </source>
</evidence>
<dbReference type="SMART" id="SM00304">
    <property type="entry name" value="HAMP"/>
    <property type="match status" value="1"/>
</dbReference>
<dbReference type="CDD" id="cd00082">
    <property type="entry name" value="HisKA"/>
    <property type="match status" value="1"/>
</dbReference>
<dbReference type="InterPro" id="IPR036097">
    <property type="entry name" value="HisK_dim/P_sf"/>
</dbReference>
<feature type="transmembrane region" description="Helical" evidence="15">
    <location>
        <begin position="180"/>
        <end position="200"/>
    </location>
</feature>
<evidence type="ECO:0000256" key="13">
    <source>
        <dbReference type="ARBA" id="ARBA00023136"/>
    </source>
</evidence>
<dbReference type="PROSITE" id="PS50109">
    <property type="entry name" value="HIS_KIN"/>
    <property type="match status" value="1"/>
</dbReference>
<dbReference type="Pfam" id="PF02518">
    <property type="entry name" value="HATPase_c"/>
    <property type="match status" value="1"/>
</dbReference>
<evidence type="ECO:0000256" key="2">
    <source>
        <dbReference type="ARBA" id="ARBA00004651"/>
    </source>
</evidence>
<dbReference type="InterPro" id="IPR004358">
    <property type="entry name" value="Sig_transdc_His_kin-like_C"/>
</dbReference>
<evidence type="ECO:0000256" key="8">
    <source>
        <dbReference type="ARBA" id="ARBA00022741"/>
    </source>
</evidence>
<dbReference type="Gene3D" id="3.30.565.10">
    <property type="entry name" value="Histidine kinase-like ATPase, C-terminal domain"/>
    <property type="match status" value="1"/>
</dbReference>
<dbReference type="SMART" id="SM00387">
    <property type="entry name" value="HATPase_c"/>
    <property type="match status" value="1"/>
</dbReference>
<dbReference type="Pfam" id="PF00672">
    <property type="entry name" value="HAMP"/>
    <property type="match status" value="1"/>
</dbReference>
<protein>
    <recommendedName>
        <fullName evidence="3">histidine kinase</fullName>
        <ecNumber evidence="3">2.7.13.3</ecNumber>
    </recommendedName>
</protein>
<feature type="coiled-coil region" evidence="14">
    <location>
        <begin position="232"/>
        <end position="259"/>
    </location>
</feature>
<dbReference type="GO" id="GO:0005886">
    <property type="term" value="C:plasma membrane"/>
    <property type="evidence" value="ECO:0007669"/>
    <property type="project" value="UniProtKB-SubCell"/>
</dbReference>
<evidence type="ECO:0000256" key="6">
    <source>
        <dbReference type="ARBA" id="ARBA00022679"/>
    </source>
</evidence>
<dbReference type="SUPFAM" id="SSF47384">
    <property type="entry name" value="Homodimeric domain of signal transducing histidine kinase"/>
    <property type="match status" value="1"/>
</dbReference>
<dbReference type="SMART" id="SM00388">
    <property type="entry name" value="HisKA"/>
    <property type="match status" value="1"/>
</dbReference>
<comment type="catalytic activity">
    <reaction evidence="1">
        <text>ATP + protein L-histidine = ADP + protein N-phospho-L-histidine.</text>
        <dbReference type="EC" id="2.7.13.3"/>
    </reaction>
</comment>
<evidence type="ECO:0000256" key="15">
    <source>
        <dbReference type="SAM" id="Phobius"/>
    </source>
</evidence>
<keyword evidence="11 15" id="KW-1133">Transmembrane helix</keyword>
<dbReference type="OrthoDB" id="9813151at2"/>
<dbReference type="Gene3D" id="6.10.340.10">
    <property type="match status" value="1"/>
</dbReference>
<evidence type="ECO:0000313" key="18">
    <source>
        <dbReference type="EMBL" id="CUS97654.1"/>
    </source>
</evidence>
<keyword evidence="19" id="KW-1185">Reference proteome</keyword>
<evidence type="ECO:0000259" key="17">
    <source>
        <dbReference type="PROSITE" id="PS50885"/>
    </source>
</evidence>
<keyword evidence="12" id="KW-0902">Two-component regulatory system</keyword>
<keyword evidence="10" id="KW-0067">ATP-binding</keyword>
<dbReference type="InterPro" id="IPR003661">
    <property type="entry name" value="HisK_dim/P_dom"/>
</dbReference>
<dbReference type="Pfam" id="PF00512">
    <property type="entry name" value="HisKA"/>
    <property type="match status" value="1"/>
</dbReference>
<accession>A0A656D4B0</accession>
<dbReference type="PANTHER" id="PTHR45528">
    <property type="entry name" value="SENSOR HISTIDINE KINASE CPXA"/>
    <property type="match status" value="1"/>
</dbReference>
<evidence type="ECO:0000256" key="4">
    <source>
        <dbReference type="ARBA" id="ARBA00022475"/>
    </source>
</evidence>
<keyword evidence="9 18" id="KW-0418">Kinase</keyword>
<name>A0A656D4B0_KRYT1</name>
<dbReference type="SUPFAM" id="SSF55874">
    <property type="entry name" value="ATPase domain of HSP90 chaperone/DNA topoisomerase II/histidine kinase"/>
    <property type="match status" value="1"/>
</dbReference>
<evidence type="ECO:0000256" key="10">
    <source>
        <dbReference type="ARBA" id="ARBA00022840"/>
    </source>
</evidence>
<keyword evidence="14" id="KW-0175">Coiled coil</keyword>
<proteinExistence type="predicted"/>
<dbReference type="GO" id="GO:0005524">
    <property type="term" value="F:ATP binding"/>
    <property type="evidence" value="ECO:0007669"/>
    <property type="project" value="UniProtKB-KW"/>
</dbReference>
<evidence type="ECO:0000256" key="11">
    <source>
        <dbReference type="ARBA" id="ARBA00022989"/>
    </source>
</evidence>
<dbReference type="FunFam" id="3.30.565.10:FF:000006">
    <property type="entry name" value="Sensor histidine kinase WalK"/>
    <property type="match status" value="1"/>
</dbReference>
<feature type="transmembrane region" description="Helical" evidence="15">
    <location>
        <begin position="12"/>
        <end position="32"/>
    </location>
</feature>
<evidence type="ECO:0000256" key="7">
    <source>
        <dbReference type="ARBA" id="ARBA00022692"/>
    </source>
</evidence>
<dbReference type="PRINTS" id="PR00344">
    <property type="entry name" value="BCTRLSENSOR"/>
</dbReference>
<keyword evidence="13 15" id="KW-0472">Membrane</keyword>
<keyword evidence="6" id="KW-0808">Transferase</keyword>
<dbReference type="RefSeq" id="WP_072149794.1">
    <property type="nucleotide sequence ID" value="NZ_CZVU01000008.1"/>
</dbReference>
<feature type="domain" description="HAMP" evidence="17">
    <location>
        <begin position="201"/>
        <end position="254"/>
    </location>
</feature>
<gene>
    <name evidence="18" type="ORF">JGI24_00309</name>
</gene>
<dbReference type="PANTHER" id="PTHR45528:SF1">
    <property type="entry name" value="SENSOR HISTIDINE KINASE CPXA"/>
    <property type="match status" value="1"/>
</dbReference>
<reference evidence="18 19" key="1">
    <citation type="submission" date="2015-11" db="EMBL/GenBank/DDBJ databases">
        <authorList>
            <person name="Varghese N."/>
        </authorList>
    </citation>
    <scope>NUCLEOTIDE SEQUENCE [LARGE SCALE GENOMIC DNA]</scope>
    <source>
        <strain evidence="18 19">JGI-24</strain>
    </source>
</reference>
<evidence type="ECO:0000259" key="16">
    <source>
        <dbReference type="PROSITE" id="PS50109"/>
    </source>
</evidence>
<dbReference type="AlphaFoldDB" id="A0A656D4B0"/>
<comment type="subcellular location">
    <subcellularLocation>
        <location evidence="2">Cell membrane</location>
        <topology evidence="2">Multi-pass membrane protein</topology>
    </subcellularLocation>
</comment>
<sequence>MFWSIKFKLAILYSIALLLTLAIYNALTYFYLREKLLDGLDNSLRSEVKWIKDAIEPKISNLESSILEIQDEDEVARTDSTLENEIWDIIYEHSLLISKKQFIQIKDKNGKELYSSLNLGSLDLPIDSVSAQEGEITLMTVDKFAFHKIRLAVLKSKHLIIGVAYPLDEVEHAITNLFEIFIFLLPFALIFSILGGTFLAGRSLKPVNDIVKTAEEITAGNLNKRIPEPRSNDEISRLIKTLNNMIDQLEKSFERMKQFSADVSHEFKTPLTIIRGEIELAISKRNKVSELKKTLANILDEVIRLSNMVEDLLTLFKADIKQISFNFKPINIAELLNELLEDVYILAKEKGVKVRTEQFEPAIIMGDEMRLKQLFLNLIDNAIKYNKRGGKVIISAKNKNDSVIVSIVDTGIGIPKDEIELIFERFYRVDKARSRDTGGTGLGLSIAKWIAQLHNGKIEVESEVGKGSRFSVILPIANR</sequence>
<dbReference type="InterPro" id="IPR036890">
    <property type="entry name" value="HATPase_C_sf"/>
</dbReference>
<evidence type="ECO:0000256" key="1">
    <source>
        <dbReference type="ARBA" id="ARBA00000085"/>
    </source>
</evidence>
<organism evidence="18 19">
    <name type="scientific">Kryptobacter tengchongensis</name>
    <dbReference type="NCBI Taxonomy" id="1643429"/>
    <lineage>
        <taxon>Bacteria</taxon>
        <taxon>Pseudomonadati</taxon>
        <taxon>Candidatus Kryptoniota</taxon>
        <taxon>Candidatus Kryptobacter</taxon>
    </lineage>
</organism>
<dbReference type="EC" id="2.7.13.3" evidence="3"/>
<evidence type="ECO:0000256" key="5">
    <source>
        <dbReference type="ARBA" id="ARBA00022553"/>
    </source>
</evidence>
<dbReference type="PROSITE" id="PS50885">
    <property type="entry name" value="HAMP"/>
    <property type="match status" value="1"/>
</dbReference>
<keyword evidence="7 15" id="KW-0812">Transmembrane</keyword>
<dbReference type="InterPro" id="IPR050398">
    <property type="entry name" value="HssS/ArlS-like"/>
</dbReference>
<dbReference type="InterPro" id="IPR003660">
    <property type="entry name" value="HAMP_dom"/>
</dbReference>
<dbReference type="FunFam" id="1.10.287.130:FF:000001">
    <property type="entry name" value="Two-component sensor histidine kinase"/>
    <property type="match status" value="1"/>
</dbReference>
<dbReference type="InterPro" id="IPR003594">
    <property type="entry name" value="HATPase_dom"/>
</dbReference>
<dbReference type="CDD" id="cd00075">
    <property type="entry name" value="HATPase"/>
    <property type="match status" value="1"/>
</dbReference>
<evidence type="ECO:0000256" key="3">
    <source>
        <dbReference type="ARBA" id="ARBA00012438"/>
    </source>
</evidence>
<dbReference type="EMBL" id="CZVU01000008">
    <property type="protein sequence ID" value="CUS97654.1"/>
    <property type="molecule type" value="Genomic_DNA"/>
</dbReference>
<dbReference type="GO" id="GO:0000155">
    <property type="term" value="F:phosphorelay sensor kinase activity"/>
    <property type="evidence" value="ECO:0007669"/>
    <property type="project" value="InterPro"/>
</dbReference>
<feature type="domain" description="Histidine kinase" evidence="16">
    <location>
        <begin position="262"/>
        <end position="478"/>
    </location>
</feature>
<keyword evidence="5" id="KW-0597">Phosphoprotein</keyword>